<dbReference type="AlphaFoldDB" id="A0A162LV10"/>
<dbReference type="Proteomes" id="UP000075787">
    <property type="component" value="Unassembled WGS sequence"/>
</dbReference>
<comment type="similarity">
    <text evidence="1">Belongs to the amidase family.</text>
</comment>
<dbReference type="GO" id="GO:0003824">
    <property type="term" value="F:catalytic activity"/>
    <property type="evidence" value="ECO:0007669"/>
    <property type="project" value="InterPro"/>
</dbReference>
<dbReference type="RefSeq" id="WP_062761641.1">
    <property type="nucleotide sequence ID" value="NZ_CP121043.1"/>
</dbReference>
<evidence type="ECO:0000313" key="4">
    <source>
        <dbReference type="Proteomes" id="UP000075787"/>
    </source>
</evidence>
<proteinExistence type="inferred from homology"/>
<evidence type="ECO:0000313" key="3">
    <source>
        <dbReference type="EMBL" id="KYO57304.1"/>
    </source>
</evidence>
<dbReference type="Gene3D" id="3.90.1300.10">
    <property type="entry name" value="Amidase signature (AS) domain"/>
    <property type="match status" value="1"/>
</dbReference>
<dbReference type="PANTHER" id="PTHR11895">
    <property type="entry name" value="TRANSAMIDASE"/>
    <property type="match status" value="1"/>
</dbReference>
<dbReference type="OrthoDB" id="7245165at2"/>
<evidence type="ECO:0000256" key="1">
    <source>
        <dbReference type="ARBA" id="ARBA00009199"/>
    </source>
</evidence>
<accession>A0A162LV10</accession>
<reference evidence="3 4" key="1">
    <citation type="submission" date="2015-12" db="EMBL/GenBank/DDBJ databases">
        <title>Genome sequence of Tistrella mobilis MCCC 1A02139.</title>
        <authorList>
            <person name="Lu L."/>
            <person name="Lai Q."/>
            <person name="Shao Z."/>
            <person name="Qian P."/>
        </authorList>
    </citation>
    <scope>NUCLEOTIDE SEQUENCE [LARGE SCALE GENOMIC DNA]</scope>
    <source>
        <strain evidence="3 4">MCCC 1A02139</strain>
    </source>
</reference>
<sequence>MSFVETYATDDAVALAARIRAKEVSPREAVAAAFAAIDRVDPALNAVIMRMEAQAEEQLAALDRLDPAATPLYGVPVLLKDDCQSYAGVPSANASRLAAGFTRDYDTEIMARYRNAGVIVVGKTNLPEYGSNATTEPVANGPTHNPWKHGFSVGGSSGGSSAAVAAGMVPVAYANDGAGSIRCPASSTGTFGLKPSRARTPAGPVSWDLWGGLVSEHVITRSVRDSALMLDLTDGPDVGAPYFAPPKARPWIEELAAAPGRLKIALSLTPPVRVEVTEDVRAVTLRMAKLLEEMGHEVVEAVPVYDGEAVAEALKLMLCAYDAAQIDDLSKVMGRPVDRSTVEGGLLAAAARGRATPAPALLDARGRMGAEARRFCRFFGDYDLLMTPTLPQAPMAHGYLDSDGLDLDTYLNRVMGHLGFTHIANVTGQPAMSVPGGFSDGGLPVGVQFIARPGDEATLFRLAARIEEAAPWARHLPPVHASRG</sequence>
<feature type="domain" description="Amidase" evidence="2">
    <location>
        <begin position="28"/>
        <end position="459"/>
    </location>
</feature>
<dbReference type="InterPro" id="IPR023631">
    <property type="entry name" value="Amidase_dom"/>
</dbReference>
<dbReference type="Pfam" id="PF01425">
    <property type="entry name" value="Amidase"/>
    <property type="match status" value="1"/>
</dbReference>
<dbReference type="EMBL" id="LPZR01000030">
    <property type="protein sequence ID" value="KYO57304.1"/>
    <property type="molecule type" value="Genomic_DNA"/>
</dbReference>
<name>A0A162LV10_9PROT</name>
<evidence type="ECO:0000259" key="2">
    <source>
        <dbReference type="Pfam" id="PF01425"/>
    </source>
</evidence>
<dbReference type="GeneID" id="97239425"/>
<dbReference type="InterPro" id="IPR036928">
    <property type="entry name" value="AS_sf"/>
</dbReference>
<dbReference type="InterPro" id="IPR000120">
    <property type="entry name" value="Amidase"/>
</dbReference>
<dbReference type="PANTHER" id="PTHR11895:SF7">
    <property type="entry name" value="GLUTAMYL-TRNA(GLN) AMIDOTRANSFERASE SUBUNIT A, MITOCHONDRIAL"/>
    <property type="match status" value="1"/>
</dbReference>
<dbReference type="PROSITE" id="PS00571">
    <property type="entry name" value="AMIDASES"/>
    <property type="match status" value="1"/>
</dbReference>
<protein>
    <recommendedName>
        <fullName evidence="2">Amidase domain-containing protein</fullName>
    </recommendedName>
</protein>
<gene>
    <name evidence="3" type="ORF">AUP44_20765</name>
</gene>
<dbReference type="SUPFAM" id="SSF75304">
    <property type="entry name" value="Amidase signature (AS) enzymes"/>
    <property type="match status" value="1"/>
</dbReference>
<comment type="caution">
    <text evidence="3">The sequence shown here is derived from an EMBL/GenBank/DDBJ whole genome shotgun (WGS) entry which is preliminary data.</text>
</comment>
<dbReference type="InterPro" id="IPR020556">
    <property type="entry name" value="Amidase_CS"/>
</dbReference>
<organism evidence="3 4">
    <name type="scientific">Tistrella mobilis</name>
    <dbReference type="NCBI Taxonomy" id="171437"/>
    <lineage>
        <taxon>Bacteria</taxon>
        <taxon>Pseudomonadati</taxon>
        <taxon>Pseudomonadota</taxon>
        <taxon>Alphaproteobacteria</taxon>
        <taxon>Geminicoccales</taxon>
        <taxon>Geminicoccaceae</taxon>
        <taxon>Tistrella</taxon>
    </lineage>
</organism>